<dbReference type="GO" id="GO:0006139">
    <property type="term" value="P:nucleobase-containing compound metabolic process"/>
    <property type="evidence" value="ECO:0007669"/>
    <property type="project" value="InterPro"/>
</dbReference>
<protein>
    <submittedName>
        <fullName evidence="5">CRISPR type AFERR-associated DEAD/DEAH-box helicase Csf4</fullName>
    </submittedName>
</protein>
<keyword evidence="1" id="KW-0547">Nucleotide-binding</keyword>
<dbReference type="InterPro" id="IPR014013">
    <property type="entry name" value="Helic_SF1/SF2_ATP-bd_DinG/Rad3"/>
</dbReference>
<dbReference type="Gene3D" id="3.40.50.300">
    <property type="entry name" value="P-loop containing nucleotide triphosphate hydrolases"/>
    <property type="match status" value="2"/>
</dbReference>
<evidence type="ECO:0000259" key="4">
    <source>
        <dbReference type="PROSITE" id="PS51193"/>
    </source>
</evidence>
<evidence type="ECO:0000256" key="1">
    <source>
        <dbReference type="ARBA" id="ARBA00022741"/>
    </source>
</evidence>
<evidence type="ECO:0000256" key="3">
    <source>
        <dbReference type="ARBA" id="ARBA00022840"/>
    </source>
</evidence>
<dbReference type="PROSITE" id="PS51193">
    <property type="entry name" value="HELICASE_ATP_BIND_2"/>
    <property type="match status" value="1"/>
</dbReference>
<dbReference type="SMART" id="SM00491">
    <property type="entry name" value="HELICc2"/>
    <property type="match status" value="1"/>
</dbReference>
<evidence type="ECO:0000256" key="2">
    <source>
        <dbReference type="ARBA" id="ARBA00022801"/>
    </source>
</evidence>
<keyword evidence="3" id="KW-0067">ATP-binding</keyword>
<proteinExistence type="predicted"/>
<sequence>MLVQAELNARAVAVAPNPEKDETPTGAQSLWPDQAQLHDEFMSSARHGAVVAVEAGTGTGKSRIIGTCALSLLQLRKRGHKFPTQTNGSSNLPAFIKDRVAAWHDTEARLQEPRKKHSRPIVIAAPTIATMMHLVREFLRLGDNKATHSLLIGRQQFVSASAVAELLSEHPCPPVQEWLDKGMPPGQSTATRGIPASGLMEDLRAVCGDLDFPTKDAHLSAHHAEDEDCAEYRRLQTAAETSDIIFTTHAMLAMRTIALSRGNTPPIPQPYALLIDEAHALEEGFASVNGASLAMSRLGATLKREAWPGMGLKGKVDACRDSWTQAYMAMQALPDEVNLPLAPGNDRTTRSWALVRARLQTLRDQLADLGTSAMKSAKASQNAHLSFIMSSKHAIDLVLDDYTGRIEFSPTRRYPLIQMGVKSVSASLLYTWESTEVAGLFSGTLFAPSASLDSAANALAMELAVPRQRLQTTSRIHPSWLYTSPTLHLPKPGHAPTPPKGESFNEDGIKEWAEQIATHLKSIGDTAAGGTLALCTGYERAQIIANALRAQLNDPSRLIEQRTGTGVDGMARVFRQKSQEGLKPIAIATGGAWTGLDLSNGDVPPREDFLLTDVVITALPFNTQRSYLHAEKVQRIGMQVEINYTLRKFIQGIGRLVRRPGLQQRRLWILDSRLESVRTATYSSKFLAALSRYIKKSYF</sequence>
<organism evidence="5 6">
    <name type="scientific">Paracidovorax wautersii</name>
    <dbReference type="NCBI Taxonomy" id="1177982"/>
    <lineage>
        <taxon>Bacteria</taxon>
        <taxon>Pseudomonadati</taxon>
        <taxon>Pseudomonadota</taxon>
        <taxon>Betaproteobacteria</taxon>
        <taxon>Burkholderiales</taxon>
        <taxon>Comamonadaceae</taxon>
        <taxon>Paracidovorax</taxon>
    </lineage>
</organism>
<dbReference type="EMBL" id="FONX01000033">
    <property type="protein sequence ID" value="SFF33097.1"/>
    <property type="molecule type" value="Genomic_DNA"/>
</dbReference>
<dbReference type="InterPro" id="IPR027417">
    <property type="entry name" value="P-loop_NTPase"/>
</dbReference>
<reference evidence="6" key="1">
    <citation type="submission" date="2016-10" db="EMBL/GenBank/DDBJ databases">
        <authorList>
            <person name="Varghese N."/>
            <person name="Submissions S."/>
        </authorList>
    </citation>
    <scope>NUCLEOTIDE SEQUENCE [LARGE SCALE GENOMIC DNA]</scope>
    <source>
        <strain evidence="6">DSM 27981</strain>
    </source>
</reference>
<dbReference type="STRING" id="1177982.SAMN04489711_1335"/>
<dbReference type="AlphaFoldDB" id="A0A1I2HWJ2"/>
<dbReference type="InterPro" id="IPR006555">
    <property type="entry name" value="ATP-dep_Helicase_C"/>
</dbReference>
<name>A0A1I2HWJ2_9BURK</name>
<keyword evidence="6" id="KW-1185">Reference proteome</keyword>
<dbReference type="SUPFAM" id="SSF52540">
    <property type="entry name" value="P-loop containing nucleoside triphosphate hydrolases"/>
    <property type="match status" value="1"/>
</dbReference>
<evidence type="ECO:0000313" key="6">
    <source>
        <dbReference type="Proteomes" id="UP000199119"/>
    </source>
</evidence>
<dbReference type="GO" id="GO:0005524">
    <property type="term" value="F:ATP binding"/>
    <property type="evidence" value="ECO:0007669"/>
    <property type="project" value="UniProtKB-KW"/>
</dbReference>
<accession>A0A1I2HWJ2</accession>
<keyword evidence="2" id="KW-0378">Hydrolase</keyword>
<gene>
    <name evidence="5" type="ORF">SAMN04489711_1335</name>
</gene>
<dbReference type="GO" id="GO:0004386">
    <property type="term" value="F:helicase activity"/>
    <property type="evidence" value="ECO:0007669"/>
    <property type="project" value="InterPro"/>
</dbReference>
<feature type="domain" description="Helicase ATP-binding" evidence="4">
    <location>
        <begin position="20"/>
        <end position="336"/>
    </location>
</feature>
<dbReference type="GO" id="GO:0003676">
    <property type="term" value="F:nucleic acid binding"/>
    <property type="evidence" value="ECO:0007669"/>
    <property type="project" value="InterPro"/>
</dbReference>
<evidence type="ECO:0000313" key="5">
    <source>
        <dbReference type="EMBL" id="SFF33097.1"/>
    </source>
</evidence>
<dbReference type="GO" id="GO:0016818">
    <property type="term" value="F:hydrolase activity, acting on acid anhydrides, in phosphorus-containing anhydrides"/>
    <property type="evidence" value="ECO:0007669"/>
    <property type="project" value="InterPro"/>
</dbReference>
<dbReference type="Proteomes" id="UP000199119">
    <property type="component" value="Unassembled WGS sequence"/>
</dbReference>
<dbReference type="Pfam" id="PF13307">
    <property type="entry name" value="Helicase_C_2"/>
    <property type="match status" value="1"/>
</dbReference>